<proteinExistence type="predicted"/>
<dbReference type="AlphaFoldDB" id="A0A0P1FYI3"/>
<dbReference type="RefSeq" id="WP_058245111.1">
    <property type="nucleotide sequence ID" value="NZ_CYSB01000029.1"/>
</dbReference>
<evidence type="ECO:0008006" key="6">
    <source>
        <dbReference type="Google" id="ProtNLM"/>
    </source>
</evidence>
<dbReference type="EMBL" id="CYSC01000043">
    <property type="protein sequence ID" value="CUH73990.1"/>
    <property type="molecule type" value="Genomic_DNA"/>
</dbReference>
<feature type="chain" id="PRO_5009792575" description="Lipoprotein" evidence="1">
    <location>
        <begin position="22"/>
        <end position="178"/>
    </location>
</feature>
<sequence>MRAFALLALGLVLGLGLSACGKPSLEDPKLSDKVLNLEEYFDGRTVAYGQFNDRFGTVRRRFEVVIDGTWDGEVLTLVEDFTYADGSKEERIWSLVKTGPYSWQGMAAGVQGVATGEERGDTFNWRYQIDLPLPEGDTLRVDFDDWMWLLEDGRLLNRAYMSRFGVTLGEVIIFFEKR</sequence>
<evidence type="ECO:0000313" key="4">
    <source>
        <dbReference type="Proteomes" id="UP000051086"/>
    </source>
</evidence>
<evidence type="ECO:0000313" key="5">
    <source>
        <dbReference type="Proteomes" id="UP000051887"/>
    </source>
</evidence>
<organism evidence="3 5">
    <name type="scientific">Thalassovita autumnalis</name>
    <dbReference type="NCBI Taxonomy" id="2072972"/>
    <lineage>
        <taxon>Bacteria</taxon>
        <taxon>Pseudomonadati</taxon>
        <taxon>Pseudomonadota</taxon>
        <taxon>Alphaproteobacteria</taxon>
        <taxon>Rhodobacterales</taxon>
        <taxon>Roseobacteraceae</taxon>
        <taxon>Thalassovita</taxon>
    </lineage>
</organism>
<accession>A0A0P1FYI3</accession>
<dbReference type="Proteomes" id="UP000051086">
    <property type="component" value="Unassembled WGS sequence"/>
</dbReference>
<dbReference type="PROSITE" id="PS51257">
    <property type="entry name" value="PROKAR_LIPOPROTEIN"/>
    <property type="match status" value="1"/>
</dbReference>
<evidence type="ECO:0000256" key="1">
    <source>
        <dbReference type="SAM" id="SignalP"/>
    </source>
</evidence>
<dbReference type="OrthoDB" id="5296954at2"/>
<dbReference type="EMBL" id="CYSB01000029">
    <property type="protein sequence ID" value="CUH67675.1"/>
    <property type="molecule type" value="Genomic_DNA"/>
</dbReference>
<gene>
    <name evidence="2" type="ORF">TL5118_02293</name>
    <name evidence="3" type="ORF">TL5120_03808</name>
</gene>
<reference evidence="2 4" key="2">
    <citation type="submission" date="2015-09" db="EMBL/GenBank/DDBJ databases">
        <authorList>
            <person name="Rodrigo-Torres L."/>
            <person name="Arahal D.R."/>
        </authorList>
    </citation>
    <scope>NUCLEOTIDE SEQUENCE [LARGE SCALE GENOMIC DNA]</scope>
    <source>
        <strain evidence="2 4">CECT 5118</strain>
    </source>
</reference>
<keyword evidence="4" id="KW-1185">Reference proteome</keyword>
<dbReference type="InterPro" id="IPR024409">
    <property type="entry name" value="DUF3833"/>
</dbReference>
<protein>
    <recommendedName>
        <fullName evidence="6">Lipoprotein</fullName>
    </recommendedName>
</protein>
<reference evidence="3 5" key="1">
    <citation type="submission" date="2015-09" db="EMBL/GenBank/DDBJ databases">
        <authorList>
            <consortium name="Swine Surveillance"/>
        </authorList>
    </citation>
    <scope>NUCLEOTIDE SEQUENCE [LARGE SCALE GENOMIC DNA]</scope>
    <source>
        <strain evidence="3 5">5120</strain>
    </source>
</reference>
<evidence type="ECO:0000313" key="3">
    <source>
        <dbReference type="EMBL" id="CUH73990.1"/>
    </source>
</evidence>
<name>A0A0P1FYI3_9RHOB</name>
<evidence type="ECO:0000313" key="2">
    <source>
        <dbReference type="EMBL" id="CUH67675.1"/>
    </source>
</evidence>
<dbReference type="Pfam" id="PF12915">
    <property type="entry name" value="DUF3833"/>
    <property type="match status" value="1"/>
</dbReference>
<dbReference type="Proteomes" id="UP000051887">
    <property type="component" value="Unassembled WGS sequence"/>
</dbReference>
<feature type="signal peptide" evidence="1">
    <location>
        <begin position="1"/>
        <end position="21"/>
    </location>
</feature>
<keyword evidence="1" id="KW-0732">Signal</keyword>